<keyword evidence="2" id="KW-0560">Oxidoreductase</keyword>
<evidence type="ECO:0000313" key="3">
    <source>
        <dbReference type="Proteomes" id="UP000093412"/>
    </source>
</evidence>
<dbReference type="InterPro" id="IPR017927">
    <property type="entry name" value="FAD-bd_FR_type"/>
</dbReference>
<dbReference type="InterPro" id="IPR039374">
    <property type="entry name" value="SIP_fam"/>
</dbReference>
<dbReference type="Pfam" id="PF04954">
    <property type="entry name" value="SIP"/>
    <property type="match status" value="1"/>
</dbReference>
<dbReference type="Gene3D" id="1.10.287.1350">
    <property type="match status" value="1"/>
</dbReference>
<organism evidence="2 3">
    <name type="scientific">Oerskovia enterophila</name>
    <dbReference type="NCBI Taxonomy" id="43678"/>
    <lineage>
        <taxon>Bacteria</taxon>
        <taxon>Bacillati</taxon>
        <taxon>Actinomycetota</taxon>
        <taxon>Actinomycetes</taxon>
        <taxon>Micrococcales</taxon>
        <taxon>Cellulomonadaceae</taxon>
        <taxon>Oerskovia</taxon>
    </lineage>
</organism>
<dbReference type="SUPFAM" id="SSF46785">
    <property type="entry name" value="Winged helix' DNA-binding domain"/>
    <property type="match status" value="1"/>
</dbReference>
<dbReference type="Gene3D" id="3.40.50.80">
    <property type="entry name" value="Nucleotide-binding domain of ferredoxin-NADP reductase (FNR) module"/>
    <property type="match status" value="1"/>
</dbReference>
<dbReference type="Gene3D" id="3.40.50.150">
    <property type="entry name" value="Vaccinia Virus protein VP39"/>
    <property type="match status" value="1"/>
</dbReference>
<evidence type="ECO:0000313" key="2">
    <source>
        <dbReference type="EMBL" id="OCI32264.1"/>
    </source>
</evidence>
<dbReference type="InterPro" id="IPR029063">
    <property type="entry name" value="SAM-dependent_MTases_sf"/>
</dbReference>
<dbReference type="Gene3D" id="2.40.30.10">
    <property type="entry name" value="Translation factors"/>
    <property type="match status" value="1"/>
</dbReference>
<keyword evidence="3" id="KW-1185">Reference proteome</keyword>
<evidence type="ECO:0000259" key="1">
    <source>
        <dbReference type="PROSITE" id="PS51384"/>
    </source>
</evidence>
<dbReference type="PROSITE" id="PS51384">
    <property type="entry name" value="FAD_FR"/>
    <property type="match status" value="1"/>
</dbReference>
<comment type="caution">
    <text evidence="2">The sequence shown here is derived from an EMBL/GenBank/DDBJ whole genome shotgun (WGS) entry which is preliminary data.</text>
</comment>
<dbReference type="Gene3D" id="1.10.10.10">
    <property type="entry name" value="Winged helix-like DNA-binding domain superfamily/Winged helix DNA-binding domain"/>
    <property type="match status" value="1"/>
</dbReference>
<dbReference type="PANTHER" id="PTHR30157">
    <property type="entry name" value="FERRIC REDUCTASE, NADPH-DEPENDENT"/>
    <property type="match status" value="1"/>
</dbReference>
<reference evidence="2 3" key="1">
    <citation type="submission" date="2016-06" db="EMBL/GenBank/DDBJ databases">
        <title>Genome sequence of Oerskovia enterophila DSM 43852.</title>
        <authorList>
            <person name="Poehlein A."/>
            <person name="Jag V."/>
            <person name="Bengelsdorf F.R."/>
            <person name="Daniel R."/>
            <person name="Duerre P."/>
        </authorList>
    </citation>
    <scope>NUCLEOTIDE SEQUENCE [LARGE SCALE GENOMIC DNA]</scope>
    <source>
        <strain evidence="2 3">DSM 43852</strain>
    </source>
</reference>
<dbReference type="GO" id="GO:0052851">
    <property type="term" value="F:ferric-chelate reductase (NADPH) activity"/>
    <property type="evidence" value="ECO:0007669"/>
    <property type="project" value="UniProtKB-EC"/>
</dbReference>
<dbReference type="CDD" id="cd06193">
    <property type="entry name" value="siderophore_interacting"/>
    <property type="match status" value="1"/>
</dbReference>
<dbReference type="Proteomes" id="UP000093412">
    <property type="component" value="Unassembled WGS sequence"/>
</dbReference>
<accession>A0ABX2Y6T1</accession>
<dbReference type="SUPFAM" id="SSF53335">
    <property type="entry name" value="S-adenosyl-L-methionine-dependent methyltransferases"/>
    <property type="match status" value="1"/>
</dbReference>
<dbReference type="InterPro" id="IPR039261">
    <property type="entry name" value="FNR_nucleotide-bd"/>
</dbReference>
<dbReference type="RefSeq" id="WP_068624982.1">
    <property type="nucleotide sequence ID" value="NZ_MAQA01000008.1"/>
</dbReference>
<dbReference type="InterPro" id="IPR007037">
    <property type="entry name" value="SIP_rossman_dom"/>
</dbReference>
<name>A0ABX2Y6T1_9CELL</name>
<dbReference type="EMBL" id="MAQA01000008">
    <property type="protein sequence ID" value="OCI32264.1"/>
    <property type="molecule type" value="Genomic_DNA"/>
</dbReference>
<dbReference type="PANTHER" id="PTHR30157:SF0">
    <property type="entry name" value="NADPH-DEPENDENT FERRIC-CHELATE REDUCTASE"/>
    <property type="match status" value="1"/>
</dbReference>
<dbReference type="InterPro" id="IPR017938">
    <property type="entry name" value="Riboflavin_synthase-like_b-brl"/>
</dbReference>
<feature type="domain" description="FAD-binding FR-type" evidence="1">
    <location>
        <begin position="11"/>
        <end position="144"/>
    </location>
</feature>
<gene>
    <name evidence="2" type="primary">yqjH_2</name>
    <name evidence="2" type="ORF">OERS_10600</name>
</gene>
<sequence>MAQHQHVTHPIVLRRLEVKEVVDLNPRMRRVTLTGHELAGFERDGLDLPALVSTGFDDHVKLVLAEGGDVESALPVQRAQSIDWPEAPHRRMRDYTPSRWDPVARELDLDFVRHGDGPAATWAEKAQVGDALHIAGPKASIVLPEGIDWVLLAGDETAIPSVVRFLAERPTESPVQVVLEVRHPDAVQELDLRERDTVRWSVIGEHAPSALSTAVTAVDWWPGSVYAWAAGEGRSLLPLRRWLARDRGVPKSHQNVTGYWTEQPTAVSTTEVSGPAPMDPHVLLSPVPWFASRAALSLGLLDAVADAPRPVGALADALGIPDQAIEGLVDYLVVIEVLLRDGEAVRLGPVGELVLDEDELRGEHDDGLEGRALAALAELGPAVGAGQSAYARHHGRSLWADLQDDRELFADQLGEARGFPFVVRGLPALASWQGARAVTVTGIGAPTLVATEGLEEVRFTVVEPPVPAAVLREQIASAEVRVEHGFEHSDLVVAALALRYRTDDEVRALLAQAAASADRLLVVEELTDPTVVPTDHEAEHLLLRLSGTGSPSRTPERIVALAGDSGWDLVRLTSLGWNFEAFELTRTGAERRRRAWPPRLARPAVSQDVQVPADGTLVLGPRARGWARSARSRRSRGTTGR</sequence>
<dbReference type="SUPFAM" id="SSF63380">
    <property type="entry name" value="Riboflavin synthase domain-like"/>
    <property type="match status" value="1"/>
</dbReference>
<dbReference type="InterPro" id="IPR036388">
    <property type="entry name" value="WH-like_DNA-bd_sf"/>
</dbReference>
<protein>
    <submittedName>
        <fullName evidence="2">NADPH-dependent ferric-chelate reductase</fullName>
        <ecNumber evidence="2">1.16.1.9</ecNumber>
    </submittedName>
</protein>
<dbReference type="InterPro" id="IPR013113">
    <property type="entry name" value="SIP_FAD-bd"/>
</dbReference>
<dbReference type="Pfam" id="PF08021">
    <property type="entry name" value="FAD_binding_9"/>
    <property type="match status" value="1"/>
</dbReference>
<proteinExistence type="predicted"/>
<dbReference type="EC" id="1.16.1.9" evidence="2"/>
<dbReference type="InterPro" id="IPR036390">
    <property type="entry name" value="WH_DNA-bd_sf"/>
</dbReference>